<dbReference type="EMBL" id="JAHFZB010000018">
    <property type="protein sequence ID" value="KAK6478892.1"/>
    <property type="molecule type" value="Genomic_DNA"/>
</dbReference>
<feature type="domain" description="Galectin" evidence="3">
    <location>
        <begin position="555"/>
        <end position="686"/>
    </location>
</feature>
<dbReference type="SMART" id="SM00908">
    <property type="entry name" value="Gal-bind_lectin"/>
    <property type="match status" value="2"/>
</dbReference>
<organism evidence="4 5">
    <name type="scientific">Huso huso</name>
    <name type="common">Beluga</name>
    <name type="synonym">Acipenser huso</name>
    <dbReference type="NCBI Taxonomy" id="61971"/>
    <lineage>
        <taxon>Eukaryota</taxon>
        <taxon>Metazoa</taxon>
        <taxon>Chordata</taxon>
        <taxon>Craniata</taxon>
        <taxon>Vertebrata</taxon>
        <taxon>Euteleostomi</taxon>
        <taxon>Actinopterygii</taxon>
        <taxon>Chondrostei</taxon>
        <taxon>Acipenseriformes</taxon>
        <taxon>Acipenseridae</taxon>
        <taxon>Huso</taxon>
    </lineage>
</organism>
<dbReference type="PANTHER" id="PTHR11346">
    <property type="entry name" value="GALECTIN"/>
    <property type="match status" value="1"/>
</dbReference>
<accession>A0ABR0Z235</accession>
<protein>
    <submittedName>
        <fullName evidence="4">Protein capicua-like protein</fullName>
    </submittedName>
</protein>
<feature type="compositionally biased region" description="Low complexity" evidence="2">
    <location>
        <begin position="53"/>
        <end position="70"/>
    </location>
</feature>
<keyword evidence="5" id="KW-1185">Reference proteome</keyword>
<keyword evidence="1" id="KW-0430">Lectin</keyword>
<feature type="region of interest" description="Disordered" evidence="2">
    <location>
        <begin position="237"/>
        <end position="294"/>
    </location>
</feature>
<feature type="domain" description="Galectin" evidence="3">
    <location>
        <begin position="303"/>
        <end position="431"/>
    </location>
</feature>
<dbReference type="InterPro" id="IPR013320">
    <property type="entry name" value="ConA-like_dom_sf"/>
</dbReference>
<dbReference type="InterPro" id="IPR001079">
    <property type="entry name" value="Galectin_CRD"/>
</dbReference>
<evidence type="ECO:0000256" key="2">
    <source>
        <dbReference type="SAM" id="MobiDB-lite"/>
    </source>
</evidence>
<reference evidence="4 5" key="1">
    <citation type="submission" date="2021-05" db="EMBL/GenBank/DDBJ databases">
        <authorList>
            <person name="Zahm M."/>
            <person name="Klopp C."/>
            <person name="Cabau C."/>
            <person name="Kuhl H."/>
            <person name="Suciu R."/>
            <person name="Ciorpac M."/>
            <person name="Holostenco D."/>
            <person name="Gessner J."/>
            <person name="Wuertz S."/>
            <person name="Hohne C."/>
            <person name="Stock M."/>
            <person name="Gislard M."/>
            <person name="Lluch J."/>
            <person name="Milhes M."/>
            <person name="Lampietro C."/>
            <person name="Lopez Roques C."/>
            <person name="Donnadieu C."/>
            <person name="Du K."/>
            <person name="Schartl M."/>
            <person name="Guiguen Y."/>
        </authorList>
    </citation>
    <scope>NUCLEOTIDE SEQUENCE [LARGE SCALE GENOMIC DNA]</scope>
    <source>
        <strain evidence="4">Hh-F2</strain>
        <tissue evidence="4">Blood</tissue>
    </source>
</reference>
<comment type="caution">
    <text evidence="4">The sequence shown here is derived from an EMBL/GenBank/DDBJ whole genome shotgun (WGS) entry which is preliminary data.</text>
</comment>
<sequence length="689" mass="74517">MNKHISLISRHFTRVTFSSSEYKSVRGSGVKSQLYLDHGRFFACGRLSGGHPGQSLQTSPPPQGSTQQGGALDSIRQVGSLDNILVVLLVQDSFLQQGALDSILVPHQLQDSFQQALGPLDSFLQQGARDSILVPQQLQDSFQQTLGPLDSFQQALGPLDSFLQQGALDSILVPHQLQDSFQQALGPLDSFQQALGPLDSFLVPRQVQDSSLRALGPLDSFPTPALVDRPLEASLLPLAPSPGAHSKHPAAHLDPHPPGSFGPGPAGPWGSFPAPSGPSSNFGGPAAPTVPPSGSAGALPVPYELPLQAGLMPRLLITIAGETTKNPVRFHFDFLRGTDSVFHFNPRFDEKAVVRNACLHGRWGAEERQGGFPFLPGKQFEIKVLCEEAMFKVAVNGLHLLEFRHRFKALNEVTLLRVQGDIKLFSSLSWMPALPFPCKVGIKNEPSKSASAMIRRFASGWLGTSYCTSSINGLRDLCSALSVFLAIPNNPIKMSNGLNLSDALFGDSASSAPTVSNPAGPWNPNMGYGNVLPGFPAAGGQQPQPAMMNQLPVPFNMPLQVGVHDKLLFTIVGTVKPKPNRFTIDFKRGNDIAFHCNPRFNDEGKKAVVRNSLVNGCWGPEERQLTQFPFVEGQPFEIAILVTGGQFKMAVNRTHLLEFNHRVKQLNEITMLSISGDVFLSSVMPSILP</sequence>
<gene>
    <name evidence="4" type="ORF">HHUSO_G19515</name>
</gene>
<evidence type="ECO:0000313" key="4">
    <source>
        <dbReference type="EMBL" id="KAK6478892.1"/>
    </source>
</evidence>
<dbReference type="InterPro" id="IPR044156">
    <property type="entry name" value="Galectin-like"/>
</dbReference>
<proteinExistence type="predicted"/>
<evidence type="ECO:0000313" key="5">
    <source>
        <dbReference type="Proteomes" id="UP001369086"/>
    </source>
</evidence>
<evidence type="ECO:0000256" key="1">
    <source>
        <dbReference type="ARBA" id="ARBA00022734"/>
    </source>
</evidence>
<name>A0ABR0Z235_HUSHU</name>
<dbReference type="CDD" id="cd00070">
    <property type="entry name" value="GLECT"/>
    <property type="match status" value="2"/>
</dbReference>
<dbReference type="Gene3D" id="2.60.120.200">
    <property type="match status" value="2"/>
</dbReference>
<dbReference type="PROSITE" id="PS51304">
    <property type="entry name" value="GALECTIN"/>
    <property type="match status" value="2"/>
</dbReference>
<dbReference type="Pfam" id="PF00337">
    <property type="entry name" value="Gal-bind_lectin"/>
    <property type="match status" value="2"/>
</dbReference>
<dbReference type="Proteomes" id="UP001369086">
    <property type="component" value="Unassembled WGS sequence"/>
</dbReference>
<dbReference type="SMART" id="SM00276">
    <property type="entry name" value="GLECT"/>
    <property type="match status" value="2"/>
</dbReference>
<dbReference type="SUPFAM" id="SSF49899">
    <property type="entry name" value="Concanavalin A-like lectins/glucanases"/>
    <property type="match status" value="2"/>
</dbReference>
<dbReference type="PANTHER" id="PTHR11346:SF179">
    <property type="entry name" value="GALECTIN"/>
    <property type="match status" value="1"/>
</dbReference>
<feature type="compositionally biased region" description="Low complexity" evidence="2">
    <location>
        <begin position="268"/>
        <end position="287"/>
    </location>
</feature>
<feature type="region of interest" description="Disordered" evidence="2">
    <location>
        <begin position="51"/>
        <end position="70"/>
    </location>
</feature>
<evidence type="ECO:0000259" key="3">
    <source>
        <dbReference type="PROSITE" id="PS51304"/>
    </source>
</evidence>